<accession>A0A8H7PH41</accession>
<evidence type="ECO:0000313" key="3">
    <source>
        <dbReference type="Proteomes" id="UP000654370"/>
    </source>
</evidence>
<comment type="similarity">
    <text evidence="1">Belongs to the cycloisomerase 2 family.</text>
</comment>
<dbReference type="InterPro" id="IPR015943">
    <property type="entry name" value="WD40/YVTN_repeat-like_dom_sf"/>
</dbReference>
<sequence>MSLSATITPKNKAILQGLLKFSLKTSRAWTMRADAVAHARENTESVLAEAFSRPTGIGKDARYVLITEEENTVIVLEYDAKIGTSVFEQSVGTLPTNFTKDSYGGEIRISQDWTTLYVCNRVLFLIKALQDIGSAGQFPRGLNIDTEAKLVYSRNQNSNTISVFKIESEGKLPLSAAINHPSPSDFQFGPSHYPL</sequence>
<comment type="caution">
    <text evidence="2">The sequence shown here is derived from an EMBL/GenBank/DDBJ whole genome shotgun (WGS) entry which is preliminary data.</text>
</comment>
<dbReference type="Proteomes" id="UP000654370">
    <property type="component" value="Unassembled WGS sequence"/>
</dbReference>
<proteinExistence type="inferred from homology"/>
<reference evidence="2" key="1">
    <citation type="submission" date="2020-12" db="EMBL/GenBank/DDBJ databases">
        <title>Metabolic potential, ecology and presence of endohyphal bacteria is reflected in genomic diversity of Mucoromycotina.</title>
        <authorList>
            <person name="Muszewska A."/>
            <person name="Okrasinska A."/>
            <person name="Steczkiewicz K."/>
            <person name="Drgas O."/>
            <person name="Orlowska M."/>
            <person name="Perlinska-Lenart U."/>
            <person name="Aleksandrzak-Piekarczyk T."/>
            <person name="Szatraj K."/>
            <person name="Zielenkiewicz U."/>
            <person name="Pilsyk S."/>
            <person name="Malc E."/>
            <person name="Mieczkowski P."/>
            <person name="Kruszewska J.S."/>
            <person name="Biernat P."/>
            <person name="Pawlowska J."/>
        </authorList>
    </citation>
    <scope>NUCLEOTIDE SEQUENCE</scope>
    <source>
        <strain evidence="2">WA0000067209</strain>
    </source>
</reference>
<name>A0A8H7PH41_MORIS</name>
<dbReference type="Pfam" id="PF10282">
    <property type="entry name" value="Lactonase"/>
    <property type="match status" value="1"/>
</dbReference>
<keyword evidence="3" id="KW-1185">Reference proteome</keyword>
<dbReference type="SUPFAM" id="SSF51004">
    <property type="entry name" value="C-terminal (heme d1) domain of cytochrome cd1-nitrite reductase"/>
    <property type="match status" value="1"/>
</dbReference>
<dbReference type="InterPro" id="IPR011048">
    <property type="entry name" value="Haem_d1_sf"/>
</dbReference>
<gene>
    <name evidence="2" type="ORF">INT43_005287</name>
</gene>
<dbReference type="AlphaFoldDB" id="A0A8H7PH41"/>
<evidence type="ECO:0000256" key="1">
    <source>
        <dbReference type="ARBA" id="ARBA00005564"/>
    </source>
</evidence>
<dbReference type="InterPro" id="IPR019405">
    <property type="entry name" value="Lactonase_7-beta_prop"/>
</dbReference>
<dbReference type="EMBL" id="JAEPQZ010000014">
    <property type="protein sequence ID" value="KAG2173867.1"/>
    <property type="molecule type" value="Genomic_DNA"/>
</dbReference>
<dbReference type="PANTHER" id="PTHR30344:SF1">
    <property type="entry name" value="6-PHOSPHOGLUCONOLACTONASE"/>
    <property type="match status" value="1"/>
</dbReference>
<protein>
    <submittedName>
        <fullName evidence="2">Uncharacterized protein</fullName>
    </submittedName>
</protein>
<evidence type="ECO:0000313" key="2">
    <source>
        <dbReference type="EMBL" id="KAG2173867.1"/>
    </source>
</evidence>
<dbReference type="PANTHER" id="PTHR30344">
    <property type="entry name" value="6-PHOSPHOGLUCONOLACTONASE-RELATED"/>
    <property type="match status" value="1"/>
</dbReference>
<dbReference type="GO" id="GO:0017057">
    <property type="term" value="F:6-phosphogluconolactonase activity"/>
    <property type="evidence" value="ECO:0007669"/>
    <property type="project" value="TreeGrafter"/>
</dbReference>
<organism evidence="2 3">
    <name type="scientific">Mortierella isabellina</name>
    <name type="common">Filamentous fungus</name>
    <name type="synonym">Umbelopsis isabellina</name>
    <dbReference type="NCBI Taxonomy" id="91625"/>
    <lineage>
        <taxon>Eukaryota</taxon>
        <taxon>Fungi</taxon>
        <taxon>Fungi incertae sedis</taxon>
        <taxon>Mucoromycota</taxon>
        <taxon>Mucoromycotina</taxon>
        <taxon>Umbelopsidomycetes</taxon>
        <taxon>Umbelopsidales</taxon>
        <taxon>Umbelopsidaceae</taxon>
        <taxon>Umbelopsis</taxon>
    </lineage>
</organism>
<dbReference type="InterPro" id="IPR050282">
    <property type="entry name" value="Cycloisomerase_2"/>
</dbReference>
<dbReference type="Gene3D" id="2.130.10.10">
    <property type="entry name" value="YVTN repeat-like/Quinoprotein amine dehydrogenase"/>
    <property type="match status" value="1"/>
</dbReference>
<dbReference type="OrthoDB" id="9972196at2759"/>